<keyword evidence="1" id="KW-0472">Membrane</keyword>
<evidence type="ECO:0000313" key="3">
    <source>
        <dbReference type="EMBL" id="ORZ37758.1"/>
    </source>
</evidence>
<accession>A0A1Y2HT28</accession>
<dbReference type="GO" id="GO:0043812">
    <property type="term" value="F:phosphatidylinositol-4-phosphate phosphatase activity"/>
    <property type="evidence" value="ECO:0007669"/>
    <property type="project" value="TreeGrafter"/>
</dbReference>
<proteinExistence type="predicted"/>
<keyword evidence="1" id="KW-1133">Transmembrane helix</keyword>
<sequence length="788" mass="85950">MSRLRLAPSILLRVRLPTYQLRFNFPLKPFPFAFSFRTFSISTSSYYAMHYRDPLHLPPDPEPRSIHVLTSGRIVIESLSTSPSLSPPDSEQTSIQQNSFPHVSFSPQTFHSASAPTWGSDSDAGPASLVFDGTSPKPFIEHPPVDDYGPIRTAPNHNSIARHLSHVGLLGILDLGFASHLLFATRATCVAQLAGAPIYKISSVDSLPIVSPPTRSMAQEAYEATALRNLLYYLNHHPLFYSRHVDLSRSIRVQSLGPHASQPNWDFIVNSTLLPRSLMYPTSASTTLDSPLHLTATRFFVPVIAGHVSQATPLPSLKLTLIARSNTLRLGRRYFSRGMAPEGGSGCSNAIESELVVSHGPRLAAHLQWRGSVPLVWSQVPTYDLTVWKPPVVVSALHARGDWNPVLRYLRAWTKLVPRVVFLDLLDRTNRGERVLSETFEQAVGELRDAAEPVANTTGDRQGEHSEASGTCWPVEYVHAAVAGRTHAAVRRVVDEVSASPGVHQVTSVDLAAGGSRAARGSVQSTVIRTNCLDSIDRTNLVQLEIATLALDPLLDAIDYTERDPAAKSAIRSALRCMWTTHGHDLARHYVGTRAVSQELACQPTGLSTRVRRPWIGIGIENEATLARRQYLQYFVDPCLQDVFDEHLCPAATATAAGPRSGTTGPTANTVVHIAPAHVRQRLFALQRKVSGDECELPLVGFAFVFIRKHLAPMNVDGVLGLLASVVWMAAAVVVQWWLGGGAVEAARGIVRRPRRLAMMTGFGSRVNVGNAMVSGNTVGGGEGNRRT</sequence>
<dbReference type="PANTHER" id="PTHR45662:SF2">
    <property type="entry name" value="PHOSPHATIDYLINOSITOL-3-PHOSPHATASE SAC1"/>
    <property type="match status" value="1"/>
</dbReference>
<dbReference type="EMBL" id="MCFL01000011">
    <property type="protein sequence ID" value="ORZ37758.1"/>
    <property type="molecule type" value="Genomic_DNA"/>
</dbReference>
<dbReference type="AlphaFoldDB" id="A0A1Y2HT28"/>
<organism evidence="3 4">
    <name type="scientific">Catenaria anguillulae PL171</name>
    <dbReference type="NCBI Taxonomy" id="765915"/>
    <lineage>
        <taxon>Eukaryota</taxon>
        <taxon>Fungi</taxon>
        <taxon>Fungi incertae sedis</taxon>
        <taxon>Blastocladiomycota</taxon>
        <taxon>Blastocladiomycetes</taxon>
        <taxon>Blastocladiales</taxon>
        <taxon>Catenariaceae</taxon>
        <taxon>Catenaria</taxon>
    </lineage>
</organism>
<dbReference type="OrthoDB" id="5579920at2759"/>
<gene>
    <name evidence="3" type="ORF">BCR44DRAFT_1429902</name>
</gene>
<name>A0A1Y2HT28_9FUNG</name>
<dbReference type="STRING" id="765915.A0A1Y2HT28"/>
<dbReference type="Proteomes" id="UP000193411">
    <property type="component" value="Unassembled WGS sequence"/>
</dbReference>
<evidence type="ECO:0000313" key="4">
    <source>
        <dbReference type="Proteomes" id="UP000193411"/>
    </source>
</evidence>
<dbReference type="GO" id="GO:0046856">
    <property type="term" value="P:phosphatidylinositol dephosphorylation"/>
    <property type="evidence" value="ECO:0007669"/>
    <property type="project" value="TreeGrafter"/>
</dbReference>
<protein>
    <submittedName>
        <fullName evidence="3">SacI homology domain-domain-containing protein</fullName>
    </submittedName>
</protein>
<feature type="transmembrane region" description="Helical" evidence="1">
    <location>
        <begin position="718"/>
        <end position="739"/>
    </location>
</feature>
<evidence type="ECO:0000259" key="2">
    <source>
        <dbReference type="PROSITE" id="PS50275"/>
    </source>
</evidence>
<reference evidence="3 4" key="1">
    <citation type="submission" date="2016-07" db="EMBL/GenBank/DDBJ databases">
        <title>Pervasive Adenine N6-methylation of Active Genes in Fungi.</title>
        <authorList>
            <consortium name="DOE Joint Genome Institute"/>
            <person name="Mondo S.J."/>
            <person name="Dannebaum R.O."/>
            <person name="Kuo R.C."/>
            <person name="Labutti K."/>
            <person name="Haridas S."/>
            <person name="Kuo A."/>
            <person name="Salamov A."/>
            <person name="Ahrendt S.R."/>
            <person name="Lipzen A."/>
            <person name="Sullivan W."/>
            <person name="Andreopoulos W.B."/>
            <person name="Clum A."/>
            <person name="Lindquist E."/>
            <person name="Daum C."/>
            <person name="Ramamoorthy G.K."/>
            <person name="Gryganskyi A."/>
            <person name="Culley D."/>
            <person name="Magnuson J.K."/>
            <person name="James T.Y."/>
            <person name="O'Malley M.A."/>
            <person name="Stajich J.E."/>
            <person name="Spatafora J.W."/>
            <person name="Visel A."/>
            <person name="Grigoriev I.V."/>
        </authorList>
    </citation>
    <scope>NUCLEOTIDE SEQUENCE [LARGE SCALE GENOMIC DNA]</scope>
    <source>
        <strain evidence="3 4">PL171</strain>
    </source>
</reference>
<keyword evidence="4" id="KW-1185">Reference proteome</keyword>
<dbReference type="PROSITE" id="PS50275">
    <property type="entry name" value="SAC"/>
    <property type="match status" value="1"/>
</dbReference>
<dbReference type="GO" id="GO:0005783">
    <property type="term" value="C:endoplasmic reticulum"/>
    <property type="evidence" value="ECO:0007669"/>
    <property type="project" value="TreeGrafter"/>
</dbReference>
<dbReference type="PANTHER" id="PTHR45662">
    <property type="entry name" value="PHOSPHATIDYLINOSITIDE PHOSPHATASE SAC1"/>
    <property type="match status" value="1"/>
</dbReference>
<dbReference type="Pfam" id="PF02383">
    <property type="entry name" value="Syja_N"/>
    <property type="match status" value="1"/>
</dbReference>
<evidence type="ECO:0000256" key="1">
    <source>
        <dbReference type="SAM" id="Phobius"/>
    </source>
</evidence>
<keyword evidence="1" id="KW-0812">Transmembrane</keyword>
<comment type="caution">
    <text evidence="3">The sequence shown here is derived from an EMBL/GenBank/DDBJ whole genome shotgun (WGS) entry which is preliminary data.</text>
</comment>
<dbReference type="InterPro" id="IPR002013">
    <property type="entry name" value="SAC_dom"/>
</dbReference>
<feature type="domain" description="SAC" evidence="2">
    <location>
        <begin position="230"/>
        <end position="592"/>
    </location>
</feature>